<feature type="domain" description="KAP NTPase" evidence="3">
    <location>
        <begin position="29"/>
        <end position="390"/>
    </location>
</feature>
<keyword evidence="2" id="KW-0472">Membrane</keyword>
<keyword evidence="5" id="KW-1185">Reference proteome</keyword>
<evidence type="ECO:0000259" key="3">
    <source>
        <dbReference type="Pfam" id="PF07693"/>
    </source>
</evidence>
<protein>
    <recommendedName>
        <fullName evidence="3">KAP NTPase domain-containing protein</fullName>
    </recommendedName>
</protein>
<accession>A0A5B7WY20</accession>
<dbReference type="AlphaFoldDB" id="A0A5B7WY20"/>
<dbReference type="InterPro" id="IPR052754">
    <property type="entry name" value="NTPase_KAP_P-loop"/>
</dbReference>
<dbReference type="RefSeq" id="WP_138926896.1">
    <property type="nucleotide sequence ID" value="NZ_CP034412.1"/>
</dbReference>
<gene>
    <name evidence="4" type="ORF">GcLGCM259_2578</name>
</gene>
<dbReference type="InterPro" id="IPR011646">
    <property type="entry name" value="KAP_P-loop"/>
</dbReference>
<evidence type="ECO:0000256" key="1">
    <source>
        <dbReference type="SAM" id="MobiDB-lite"/>
    </source>
</evidence>
<dbReference type="PANTHER" id="PTHR22674:SF6">
    <property type="entry name" value="NTPASE KAP FAMILY P-LOOP DOMAIN-CONTAINING PROTEIN 1"/>
    <property type="match status" value="1"/>
</dbReference>
<sequence>MSAKVRPSGNWFVVDAPVGEVSQDAFGHDDIADNLHRMVSEPTNHRRMIGLLGQFGVGKSTIIELLRAKLLGDRNLGLIRMSAERHEPVGFHRAAVYAFAEALVASKQVSSKDADEILEPLRSAQSITVSDFALSPLGRIATQLQEKLRLSRSRFLVYIALAVVGAAALIGLLSFLVPPENWKTTSSFVIPLVTTGAFFAPFIWLGSSIDIGSVNLGGLLASGARVTQRAKVEAADEQEQAFAALVDKAKTRLVVAVDDIDRLSKEQILAALNAIRSFQLTCKKDRQPIFIVSIDEEIVRSAIEDGNGASTPDAHEFLNRLFTLRQEVPVHETFDLRDFARSLLNEQATTLAERAGQKMDDVIMMLIHDDVRDPRHVVRLLNAFSSDYRLAHARELRTGARSLRDGLVTKNLEVLARVVVLKTDYPAFFRAALNDVDLIELGSRASSVDASAEENSTLAKAGFDISDLQNAPLFRYLARTAGWGPEEVDYVPFLYLGQDRFSQLLGNVHARALRQALANNQSAELARLAEEARAGGMESTESFRELLVAVLRELVPAEQDNGVAALLAAATRNEALRSAEIARVVGAVVSQRPHALTDVAGAIAILGNAPSGAASLLGKAVLNASEENSDGEVWSARELISAAVSADEFETWVERRIEIIDSWESFADWNHEDLDTGTASRLLSKAVQLAASDDDDLTADEEDLIVVEDIAFRITEPAAPLDEVLLFTALGSAADTYECAIALVAIEKLELTEKQLSYLTYTSLPASATAVKEDSAPVARVFSGAVALAIRAASRIQSWGAGDGPKRVYSTGRTADVIAGWVAGGTFASSMALPVIKAMAEHGAKGQKKLAEAIFTSWSTDNDGTDSAGVDLVDTALNLATLAGRLESAARQVIHDKWVSQFGVSGSPEDAGRLTASIFSSDELRHWADDAISEMMPWFSTNYDFTDGVTTAAADVIGTGFVSVTTESELLNALTSVAAHGGTHRQRALATTAKLAWSATVMTSVNSNFARYVNEFDSADFWALVDLQLLRMEVADQFITRIDDLVASEGPDSNTIKRVDALTHHLELDNAVTVALESGSRDAMKVVADRGDELESERAKTTWATYLDQTAEASVPDASRSAFAKALAVADPGLYADAIRAILDDTLDSASEKHSTKWLFITIPLEADTRNEVKAVLQPLLVGSAREALGAAIVLHATRTDPEFDRVVANDVESALEHWIGEEPNDKVTAAIARAVRGSKTTDPRALSTRKRKPRNPERAAAYQAAVEALGR</sequence>
<proteinExistence type="predicted"/>
<evidence type="ECO:0000313" key="4">
    <source>
        <dbReference type="EMBL" id="QCY48285.1"/>
    </source>
</evidence>
<feature type="transmembrane region" description="Helical" evidence="2">
    <location>
        <begin position="188"/>
        <end position="206"/>
    </location>
</feature>
<dbReference type="PANTHER" id="PTHR22674">
    <property type="entry name" value="NTPASE, KAP FAMILY P-LOOP DOMAIN-CONTAINING 1"/>
    <property type="match status" value="1"/>
</dbReference>
<feature type="region of interest" description="Disordered" evidence="1">
    <location>
        <begin position="1238"/>
        <end position="1265"/>
    </location>
</feature>
<dbReference type="EMBL" id="CP034412">
    <property type="protein sequence ID" value="QCY48285.1"/>
    <property type="molecule type" value="Genomic_DNA"/>
</dbReference>
<evidence type="ECO:0000256" key="2">
    <source>
        <dbReference type="SAM" id="Phobius"/>
    </source>
</evidence>
<organism evidence="4 5">
    <name type="scientific">Glutamicibacter creatinolyticus</name>
    <dbReference type="NCBI Taxonomy" id="162496"/>
    <lineage>
        <taxon>Bacteria</taxon>
        <taxon>Bacillati</taxon>
        <taxon>Actinomycetota</taxon>
        <taxon>Actinomycetes</taxon>
        <taxon>Micrococcales</taxon>
        <taxon>Micrococcaceae</taxon>
        <taxon>Glutamicibacter</taxon>
    </lineage>
</organism>
<name>A0A5B7WY20_9MICC</name>
<dbReference type="KEGG" id="gcr:GcLGCM259_2578"/>
<reference evidence="4 5" key="1">
    <citation type="submission" date="2018-12" db="EMBL/GenBank/DDBJ databases">
        <title>Complete Genome Sequence of Glutamicibacter creatinolyticus strain LGCM259,isolated from an abscess of a 12-year-old mare in Italy.</title>
        <authorList>
            <person name="Santos R.G."/>
            <person name="Silva A.L."/>
            <person name="Seyffert N."/>
            <person name="Castro T.L.P."/>
            <person name="Attili A.R."/>
            <person name="Rifici C."/>
            <person name="Mazzullo G."/>
            <person name="Brenig B."/>
            <person name="Venanzi F."/>
            <person name="Azevedo V."/>
        </authorList>
    </citation>
    <scope>NUCLEOTIDE SEQUENCE [LARGE SCALE GENOMIC DNA]</scope>
    <source>
        <strain evidence="4 5">LGCM 259</strain>
    </source>
</reference>
<keyword evidence="2" id="KW-1133">Transmembrane helix</keyword>
<feature type="transmembrane region" description="Helical" evidence="2">
    <location>
        <begin position="155"/>
        <end position="176"/>
    </location>
</feature>
<evidence type="ECO:0000313" key="5">
    <source>
        <dbReference type="Proteomes" id="UP000307000"/>
    </source>
</evidence>
<dbReference type="Proteomes" id="UP000307000">
    <property type="component" value="Chromosome"/>
</dbReference>
<dbReference type="InterPro" id="IPR027417">
    <property type="entry name" value="P-loop_NTPase"/>
</dbReference>
<keyword evidence="2" id="KW-0812">Transmembrane</keyword>
<dbReference type="SUPFAM" id="SSF52540">
    <property type="entry name" value="P-loop containing nucleoside triphosphate hydrolases"/>
    <property type="match status" value="1"/>
</dbReference>
<dbReference type="Pfam" id="PF07693">
    <property type="entry name" value="KAP_NTPase"/>
    <property type="match status" value="1"/>
</dbReference>